<keyword evidence="1 2" id="KW-0728">SH3 domain</keyword>
<dbReference type="CDD" id="cd11770">
    <property type="entry name" value="SH3_Nephrocystin"/>
    <property type="match status" value="1"/>
</dbReference>
<dbReference type="PANTHER" id="PTHR15176">
    <property type="entry name" value="NEPHROCYSTIN"/>
    <property type="match status" value="1"/>
</dbReference>
<feature type="transmembrane region" description="Helical" evidence="4">
    <location>
        <begin position="328"/>
        <end position="350"/>
    </location>
</feature>
<dbReference type="GO" id="GO:0005737">
    <property type="term" value="C:cytoplasm"/>
    <property type="evidence" value="ECO:0007669"/>
    <property type="project" value="TreeGrafter"/>
</dbReference>
<gene>
    <name evidence="6" type="primary">nphp1</name>
</gene>
<evidence type="ECO:0000256" key="1">
    <source>
        <dbReference type="ARBA" id="ARBA00022443"/>
    </source>
</evidence>
<dbReference type="InterPro" id="IPR036028">
    <property type="entry name" value="SH3-like_dom_sf"/>
</dbReference>
<evidence type="ECO:0000256" key="2">
    <source>
        <dbReference type="PROSITE-ProRule" id="PRU00192"/>
    </source>
</evidence>
<organism evidence="6 7">
    <name type="scientific">Oreochromis niloticus</name>
    <name type="common">Nile tilapia</name>
    <name type="synonym">Tilapia nilotica</name>
    <dbReference type="NCBI Taxonomy" id="8128"/>
    <lineage>
        <taxon>Eukaryota</taxon>
        <taxon>Metazoa</taxon>
        <taxon>Chordata</taxon>
        <taxon>Craniata</taxon>
        <taxon>Vertebrata</taxon>
        <taxon>Euteleostomi</taxon>
        <taxon>Actinopterygii</taxon>
        <taxon>Neopterygii</taxon>
        <taxon>Teleostei</taxon>
        <taxon>Neoteleostei</taxon>
        <taxon>Acanthomorphata</taxon>
        <taxon>Ovalentaria</taxon>
        <taxon>Cichlomorphae</taxon>
        <taxon>Cichliformes</taxon>
        <taxon>Cichlidae</taxon>
        <taxon>African cichlids</taxon>
        <taxon>Pseudocrenilabrinae</taxon>
        <taxon>Oreochromini</taxon>
        <taxon>Oreochromis</taxon>
    </lineage>
</organism>
<dbReference type="Gene3D" id="2.30.30.40">
    <property type="entry name" value="SH3 Domains"/>
    <property type="match status" value="1"/>
</dbReference>
<evidence type="ECO:0000313" key="7">
    <source>
        <dbReference type="Proteomes" id="UP000005207"/>
    </source>
</evidence>
<dbReference type="SMART" id="SM00326">
    <property type="entry name" value="SH3"/>
    <property type="match status" value="1"/>
</dbReference>
<dbReference type="PROSITE" id="PS50002">
    <property type="entry name" value="SH3"/>
    <property type="match status" value="1"/>
</dbReference>
<dbReference type="Ensembl" id="ENSONIT00000068794.1">
    <property type="protein sequence ID" value="ENSONIP00000079497.1"/>
    <property type="gene ID" value="ENSONIG00000029772.1"/>
</dbReference>
<evidence type="ECO:0000256" key="4">
    <source>
        <dbReference type="SAM" id="Phobius"/>
    </source>
</evidence>
<dbReference type="PANTHER" id="PTHR15176:SF1">
    <property type="entry name" value="NEPHROCYSTIN-1"/>
    <property type="match status" value="1"/>
</dbReference>
<dbReference type="GeneTree" id="ENSGT00390000007701"/>
<dbReference type="Pfam" id="PF00018">
    <property type="entry name" value="SH3_1"/>
    <property type="match status" value="1"/>
</dbReference>
<name>A0A669F466_ORENI</name>
<keyword evidence="4" id="KW-0472">Membrane</keyword>
<evidence type="ECO:0000259" key="5">
    <source>
        <dbReference type="PROSITE" id="PS50002"/>
    </source>
</evidence>
<accession>A0A669F466</accession>
<dbReference type="Proteomes" id="UP000005207">
    <property type="component" value="Linkage group LG13"/>
</dbReference>
<protein>
    <submittedName>
        <fullName evidence="6">Nephronophthisis 1</fullName>
    </submittedName>
</protein>
<keyword evidence="7" id="KW-1185">Reference proteome</keyword>
<dbReference type="GO" id="GO:0005929">
    <property type="term" value="C:cilium"/>
    <property type="evidence" value="ECO:0007669"/>
    <property type="project" value="TreeGrafter"/>
</dbReference>
<dbReference type="SUPFAM" id="SSF50044">
    <property type="entry name" value="SH3-domain"/>
    <property type="match status" value="1"/>
</dbReference>
<sequence>MTNLTKEYLFSLNYSLVHSNVSKEDSEDSAEEDDDEDSNDNEEEHVENDNNTGSDERRDLKPPSQSDARIYMVLSDFKGEQEGDLSVRKGEVLRIIRKTADGWWLAQNTKGSRGVVPKTFLKVQKLASQSNWCTVKKALSEIDATDVLSAMGAIPSGFRPSTLNKLLVEEGITYRGSHYIQPQLSQSQLSFKDLFLDPDTGKVSLSLLWSCRMIPTPGVGVQVLSRHVRLCAFDGTQVLSNIHVVRATYNAKSPKTWSFSPRVTGILPTVLDGDCFLRCNSTSPDLGILFELGVTFIRNSTGERGDLSCGWAFLKLTDDAGNPLPNRYILIFYVILITVSPLLSAPSGVFQQMLQARRQPKLIVKLKSANSRTQTQLSVLPDTLLHCLNCIHLLVLHRHLLADALLMDRPTMQNADLICSPILSTFPVLLDQPDLLDALRSAWLDAETNMNRAQKRDLSYLKLEFVKVYMSSVYFLLHSPSLPCYRWADPLSEEQRARVIYTMLEKNQRNNTGQSGGPDVFVDGAHTHLAFDVTELTFDLLRVAW</sequence>
<keyword evidence="4" id="KW-0812">Transmembrane</keyword>
<keyword evidence="4" id="KW-1133">Transmembrane helix</keyword>
<reference evidence="7" key="1">
    <citation type="submission" date="2012-01" db="EMBL/GenBank/DDBJ databases">
        <title>The Genome Sequence of Oreochromis niloticus (Nile Tilapia).</title>
        <authorList>
            <consortium name="Broad Institute Genome Assembly Team"/>
            <consortium name="Broad Institute Sequencing Platform"/>
            <person name="Di Palma F."/>
            <person name="Johnson J."/>
            <person name="Lander E.S."/>
            <person name="Lindblad-Toh K."/>
        </authorList>
    </citation>
    <scope>NUCLEOTIDE SEQUENCE [LARGE SCALE GENOMIC DNA]</scope>
</reference>
<evidence type="ECO:0000313" key="6">
    <source>
        <dbReference type="Ensembl" id="ENSONIP00000079497.1"/>
    </source>
</evidence>
<dbReference type="InterPro" id="IPR030642">
    <property type="entry name" value="NPHP1_SH3"/>
</dbReference>
<feature type="region of interest" description="Disordered" evidence="3">
    <location>
        <begin position="20"/>
        <end position="65"/>
    </location>
</feature>
<proteinExistence type="predicted"/>
<dbReference type="AlphaFoldDB" id="A0A669F466"/>
<dbReference type="InterPro" id="IPR001452">
    <property type="entry name" value="SH3_domain"/>
</dbReference>
<dbReference type="InterPro" id="IPR039687">
    <property type="entry name" value="NPHP1"/>
</dbReference>
<reference evidence="6" key="2">
    <citation type="submission" date="2025-08" db="UniProtKB">
        <authorList>
            <consortium name="Ensembl"/>
        </authorList>
    </citation>
    <scope>IDENTIFICATION</scope>
</reference>
<feature type="compositionally biased region" description="Acidic residues" evidence="3">
    <location>
        <begin position="25"/>
        <end position="46"/>
    </location>
</feature>
<feature type="domain" description="SH3" evidence="5">
    <location>
        <begin position="66"/>
        <end position="126"/>
    </location>
</feature>
<dbReference type="GO" id="GO:0090251">
    <property type="term" value="P:protein localization involved in establishment of planar polarity"/>
    <property type="evidence" value="ECO:0007669"/>
    <property type="project" value="TreeGrafter"/>
</dbReference>
<reference evidence="6" key="3">
    <citation type="submission" date="2025-09" db="UniProtKB">
        <authorList>
            <consortium name="Ensembl"/>
        </authorList>
    </citation>
    <scope>IDENTIFICATION</scope>
</reference>
<evidence type="ECO:0000256" key="3">
    <source>
        <dbReference type="SAM" id="MobiDB-lite"/>
    </source>
</evidence>